<feature type="coiled-coil region" evidence="1">
    <location>
        <begin position="72"/>
        <end position="153"/>
    </location>
</feature>
<dbReference type="InterPro" id="IPR003607">
    <property type="entry name" value="HD/PDEase_dom"/>
</dbReference>
<dbReference type="EMBL" id="JAAIKR010000014">
    <property type="protein sequence ID" value="MBR9728973.1"/>
    <property type="molecule type" value="Genomic_DNA"/>
</dbReference>
<proteinExistence type="predicted"/>
<dbReference type="PANTHER" id="PTHR43155:SF2">
    <property type="entry name" value="CYCLIC DI-GMP PHOSPHODIESTERASE PA4108"/>
    <property type="match status" value="1"/>
</dbReference>
<feature type="domain" description="HD-GYP" evidence="2">
    <location>
        <begin position="147"/>
        <end position="341"/>
    </location>
</feature>
<evidence type="ECO:0000256" key="1">
    <source>
        <dbReference type="SAM" id="Coils"/>
    </source>
</evidence>
<evidence type="ECO:0000259" key="2">
    <source>
        <dbReference type="PROSITE" id="PS51832"/>
    </source>
</evidence>
<keyword evidence="1" id="KW-0175">Coiled coil</keyword>
<dbReference type="NCBIfam" id="TIGR00277">
    <property type="entry name" value="HDIG"/>
    <property type="match status" value="1"/>
</dbReference>
<dbReference type="PROSITE" id="PS51832">
    <property type="entry name" value="HD_GYP"/>
    <property type="match status" value="1"/>
</dbReference>
<reference evidence="3 4" key="1">
    <citation type="submission" date="2020-02" db="EMBL/GenBank/DDBJ databases">
        <title>Shewanella WXL01 sp. nov., a marine bacterium isolated from green algae in Luhuitou Fringing Reef (Northern South China Sea).</title>
        <authorList>
            <person name="Wang X."/>
        </authorList>
    </citation>
    <scope>NUCLEOTIDE SEQUENCE [LARGE SCALE GENOMIC DNA]</scope>
    <source>
        <strain evidence="3 4">MCCC 1A01895</strain>
    </source>
</reference>
<dbReference type="PANTHER" id="PTHR43155">
    <property type="entry name" value="CYCLIC DI-GMP PHOSPHODIESTERASE PA4108-RELATED"/>
    <property type="match status" value="1"/>
</dbReference>
<dbReference type="Proteomes" id="UP000811844">
    <property type="component" value="Unassembled WGS sequence"/>
</dbReference>
<dbReference type="SUPFAM" id="SSF109604">
    <property type="entry name" value="HD-domain/PDEase-like"/>
    <property type="match status" value="1"/>
</dbReference>
<organism evidence="3 4">
    <name type="scientific">Shewanella intestini</name>
    <dbReference type="NCBI Taxonomy" id="2017544"/>
    <lineage>
        <taxon>Bacteria</taxon>
        <taxon>Pseudomonadati</taxon>
        <taxon>Pseudomonadota</taxon>
        <taxon>Gammaproteobacteria</taxon>
        <taxon>Alteromonadales</taxon>
        <taxon>Shewanellaceae</taxon>
        <taxon>Shewanella</taxon>
    </lineage>
</organism>
<keyword evidence="4" id="KW-1185">Reference proteome</keyword>
<gene>
    <name evidence="3" type="ORF">G3R48_13395</name>
</gene>
<dbReference type="Pfam" id="PF11871">
    <property type="entry name" value="DUF3391"/>
    <property type="match status" value="1"/>
</dbReference>
<dbReference type="Gene3D" id="1.10.3210.10">
    <property type="entry name" value="Hypothetical protein af1432"/>
    <property type="match status" value="1"/>
</dbReference>
<evidence type="ECO:0000313" key="4">
    <source>
        <dbReference type="Proteomes" id="UP000811844"/>
    </source>
</evidence>
<sequence length="414" mass="46596">MSKKEKTAVGLLQVGMFIRLPVSWKDHPFLFNSFKIKDLAQIELIKTLGIKEVLHISEKSDNQPEFTVNLDEKIAAKDLDKLKNQMEKEKTERINKQQQLKRRLKQSEKQFDRSLSMMRSMVSKIANRPLNAVNEAQELINNLTDLLMNADDLALHLMADAKPGDAIYHHSINVSMLCMLMGKELGWSREKIQNIGLGALFHDIGKFKIPSHILKKSTPLTAPEKNIIKQHPLMSINDLKLADTFPTQAKALIANHHEFLDGSGYPKGLKEDQLDELSQLIAIVNEFDGLCNGNAQQRPKPPSTALGLLYKNYQTKLNKEYVGKFIKKLGIYPPGCVVELSNGQFALVITVNLDKILLPNVIAYDPCVPKEQAPIIDLETEGLNVVRSLPPSALPENITKYLNPREQVSYAFST</sequence>
<dbReference type="InterPro" id="IPR006675">
    <property type="entry name" value="HDIG_dom"/>
</dbReference>
<comment type="caution">
    <text evidence="3">The sequence shown here is derived from an EMBL/GenBank/DDBJ whole genome shotgun (WGS) entry which is preliminary data.</text>
</comment>
<dbReference type="RefSeq" id="WP_153665261.1">
    <property type="nucleotide sequence ID" value="NZ_JAAIKR010000014.1"/>
</dbReference>
<name>A0ABS5I566_9GAMM</name>
<dbReference type="InterPro" id="IPR037522">
    <property type="entry name" value="HD_GYP_dom"/>
</dbReference>
<dbReference type="CDD" id="cd00077">
    <property type="entry name" value="HDc"/>
    <property type="match status" value="1"/>
</dbReference>
<dbReference type="Pfam" id="PF13487">
    <property type="entry name" value="HD_5"/>
    <property type="match status" value="1"/>
</dbReference>
<dbReference type="InterPro" id="IPR021812">
    <property type="entry name" value="DUF3391"/>
</dbReference>
<protein>
    <submittedName>
        <fullName evidence="3">HD-GYP domain-containing protein</fullName>
    </submittedName>
</protein>
<dbReference type="SMART" id="SM00471">
    <property type="entry name" value="HDc"/>
    <property type="match status" value="1"/>
</dbReference>
<evidence type="ECO:0000313" key="3">
    <source>
        <dbReference type="EMBL" id="MBR9728973.1"/>
    </source>
</evidence>
<accession>A0ABS5I566</accession>